<evidence type="ECO:0000313" key="3">
    <source>
        <dbReference type="EMBL" id="MFC1854152.1"/>
    </source>
</evidence>
<reference evidence="3 4" key="1">
    <citation type="submission" date="2024-09" db="EMBL/GenBank/DDBJ databases">
        <title>Laminarin stimulates single cell rates of sulfate reduction while oxygen inhibits transcriptomic activity in coastal marine sediment.</title>
        <authorList>
            <person name="Lindsay M."/>
            <person name="Orcutt B."/>
            <person name="Emerson D."/>
            <person name="Stepanauskas R."/>
            <person name="D'Angelo T."/>
        </authorList>
    </citation>
    <scope>NUCLEOTIDE SEQUENCE [LARGE SCALE GENOMIC DNA]</scope>
    <source>
        <strain evidence="3">SAG AM-311-K15</strain>
    </source>
</reference>
<accession>A0ABV6Z6T3</accession>
<organism evidence="3 4">
    <name type="scientific">candidate division CSSED10-310 bacterium</name>
    <dbReference type="NCBI Taxonomy" id="2855610"/>
    <lineage>
        <taxon>Bacteria</taxon>
        <taxon>Bacteria division CSSED10-310</taxon>
    </lineage>
</organism>
<dbReference type="PANTHER" id="PTHR11895:SF7">
    <property type="entry name" value="GLUTAMYL-TRNA(GLN) AMIDOTRANSFERASE SUBUNIT A, MITOCHONDRIAL"/>
    <property type="match status" value="1"/>
</dbReference>
<dbReference type="Pfam" id="PF01425">
    <property type="entry name" value="Amidase"/>
    <property type="match status" value="1"/>
</dbReference>
<gene>
    <name evidence="3" type="ORF">ACFL27_28545</name>
</gene>
<dbReference type="PROSITE" id="PS00571">
    <property type="entry name" value="AMIDASES"/>
    <property type="match status" value="1"/>
</dbReference>
<comment type="caution">
    <text evidence="3">The sequence shown here is derived from an EMBL/GenBank/DDBJ whole genome shotgun (WGS) entry which is preliminary data.</text>
</comment>
<proteinExistence type="inferred from homology"/>
<dbReference type="InterPro" id="IPR000120">
    <property type="entry name" value="Amidase"/>
</dbReference>
<keyword evidence="4" id="KW-1185">Reference proteome</keyword>
<dbReference type="SUPFAM" id="SSF75304">
    <property type="entry name" value="Amidase signature (AS) enzymes"/>
    <property type="match status" value="1"/>
</dbReference>
<evidence type="ECO:0000259" key="2">
    <source>
        <dbReference type="Pfam" id="PF01425"/>
    </source>
</evidence>
<protein>
    <submittedName>
        <fullName evidence="3">Amidase family protein</fullName>
    </submittedName>
</protein>
<feature type="domain" description="Amidase" evidence="2">
    <location>
        <begin position="36"/>
        <end position="281"/>
    </location>
</feature>
<dbReference type="Gene3D" id="3.90.1300.10">
    <property type="entry name" value="Amidase signature (AS) domain"/>
    <property type="match status" value="1"/>
</dbReference>
<evidence type="ECO:0000313" key="4">
    <source>
        <dbReference type="Proteomes" id="UP001594351"/>
    </source>
</evidence>
<sequence length="287" mass="30230">MKKKKTATAYRDDVLGTMDGVELALNIAQGELKRTEVIEAAIARAQKINPVLNAIVIETFEEALNAVDGVSGPFAGVPSFIKDNDNVKGLPTTHGSLAVPKKPAVKSSAFATQYKSLGFVILGKSALPEFGLTATTESTANGATRNPWHLNYSPGGSSGGAAALVASGVVPIAHANDGGGSIRIPASCCGLVGLKASRHRLLAIEASERLPIQIATHGVVSRTVRDTAHYYAAAEKLFRNPDLPEIGLVQHAAEKRLKIGLFTKGFDFVSDVQSQFHTAHPDLNTLT</sequence>
<dbReference type="InterPro" id="IPR023631">
    <property type="entry name" value="Amidase_dom"/>
</dbReference>
<name>A0ABV6Z6T3_UNCC1</name>
<dbReference type="Proteomes" id="UP001594351">
    <property type="component" value="Unassembled WGS sequence"/>
</dbReference>
<dbReference type="InterPro" id="IPR020556">
    <property type="entry name" value="Amidase_CS"/>
</dbReference>
<comment type="similarity">
    <text evidence="1">Belongs to the amidase family.</text>
</comment>
<dbReference type="EMBL" id="JBHPBY010000740">
    <property type="protein sequence ID" value="MFC1854152.1"/>
    <property type="molecule type" value="Genomic_DNA"/>
</dbReference>
<dbReference type="InterPro" id="IPR036928">
    <property type="entry name" value="AS_sf"/>
</dbReference>
<evidence type="ECO:0000256" key="1">
    <source>
        <dbReference type="ARBA" id="ARBA00009199"/>
    </source>
</evidence>
<dbReference type="PANTHER" id="PTHR11895">
    <property type="entry name" value="TRANSAMIDASE"/>
    <property type="match status" value="1"/>
</dbReference>